<name>A0A0A9ZFZ4_LYGHE</name>
<reference evidence="1" key="1">
    <citation type="journal article" date="2014" name="PLoS ONE">
        <title>Transcriptome-Based Identification of ABC Transporters in the Western Tarnished Plant Bug Lygus hesperus.</title>
        <authorList>
            <person name="Hull J.J."/>
            <person name="Chaney K."/>
            <person name="Geib S.M."/>
            <person name="Fabrick J.A."/>
            <person name="Brent C.S."/>
            <person name="Walsh D."/>
            <person name="Lavine L.C."/>
        </authorList>
    </citation>
    <scope>NUCLEOTIDE SEQUENCE</scope>
</reference>
<dbReference type="EMBL" id="GBRD01011515">
    <property type="protein sequence ID" value="JAG54309.1"/>
    <property type="molecule type" value="Transcribed_RNA"/>
</dbReference>
<sequence length="166" mass="18967">MNKSWIGLAPWAEVRRDFSELEAHRHVCYVASFGRNYQNLVDNYARGYKVKHRVYLSDWSACSVDSALICNTSYDVCAKDSIHILDDPVARYAVDIQCFTTRTKVGAICDHDRGGPLVCGGEVNGYVIRAALQTYCNDLYPLPFIIQLIRFETCWWCDFDILGRLP</sequence>
<reference evidence="2" key="3">
    <citation type="submission" date="2014-09" db="EMBL/GenBank/DDBJ databases">
        <authorList>
            <person name="Magalhaes I.L.F."/>
            <person name="Oliveira U."/>
            <person name="Santos F.R."/>
            <person name="Vidigal T.H.D.A."/>
            <person name="Brescovit A.D."/>
            <person name="Santos A.J."/>
        </authorList>
    </citation>
    <scope>NUCLEOTIDE SEQUENCE</scope>
</reference>
<keyword evidence="1" id="KW-0378">Hydrolase</keyword>
<keyword evidence="1" id="KW-0645">Protease</keyword>
<dbReference type="GO" id="GO:0006508">
    <property type="term" value="P:proteolysis"/>
    <property type="evidence" value="ECO:0007669"/>
    <property type="project" value="UniProtKB-KW"/>
</dbReference>
<gene>
    <name evidence="1" type="primary">TLF2</name>
    <name evidence="1" type="ORF">CM83_4922</name>
</gene>
<evidence type="ECO:0000313" key="2">
    <source>
        <dbReference type="EMBL" id="JAG54309.1"/>
    </source>
</evidence>
<dbReference type="GO" id="GO:0008233">
    <property type="term" value="F:peptidase activity"/>
    <property type="evidence" value="ECO:0007669"/>
    <property type="project" value="UniProtKB-KW"/>
</dbReference>
<accession>A0A0A9ZFZ4</accession>
<evidence type="ECO:0000313" key="1">
    <source>
        <dbReference type="EMBL" id="JAG42403.1"/>
    </source>
</evidence>
<protein>
    <submittedName>
        <fullName evidence="1">Snake venom serine protease 2</fullName>
    </submittedName>
</protein>
<proteinExistence type="predicted"/>
<dbReference type="AlphaFoldDB" id="A0A0A9ZFZ4"/>
<reference evidence="1" key="2">
    <citation type="submission" date="2014-07" db="EMBL/GenBank/DDBJ databases">
        <authorList>
            <person name="Hull J."/>
        </authorList>
    </citation>
    <scope>NUCLEOTIDE SEQUENCE</scope>
</reference>
<organism evidence="1">
    <name type="scientific">Lygus hesperus</name>
    <name type="common">Western plant bug</name>
    <dbReference type="NCBI Taxonomy" id="30085"/>
    <lineage>
        <taxon>Eukaryota</taxon>
        <taxon>Metazoa</taxon>
        <taxon>Ecdysozoa</taxon>
        <taxon>Arthropoda</taxon>
        <taxon>Hexapoda</taxon>
        <taxon>Insecta</taxon>
        <taxon>Pterygota</taxon>
        <taxon>Neoptera</taxon>
        <taxon>Paraneoptera</taxon>
        <taxon>Hemiptera</taxon>
        <taxon>Heteroptera</taxon>
        <taxon>Panheteroptera</taxon>
        <taxon>Cimicomorpha</taxon>
        <taxon>Miridae</taxon>
        <taxon>Mirini</taxon>
        <taxon>Lygus</taxon>
    </lineage>
</organism>
<dbReference type="EMBL" id="GBHO01001201">
    <property type="protein sequence ID" value="JAG42403.1"/>
    <property type="molecule type" value="Transcribed_RNA"/>
</dbReference>